<accession>A0A2K2CLZ2</accession>
<evidence type="ECO:0000313" key="3">
    <source>
        <dbReference type="EnsemblPlants" id="PNT63039"/>
    </source>
</evidence>
<reference evidence="3" key="3">
    <citation type="submission" date="2018-08" db="UniProtKB">
        <authorList>
            <consortium name="EnsemblPlants"/>
        </authorList>
    </citation>
    <scope>IDENTIFICATION</scope>
    <source>
        <strain evidence="3">cv. Bd21</strain>
    </source>
</reference>
<gene>
    <name evidence="2" type="ORF">BRADI_4g10651v3</name>
</gene>
<dbReference type="EnsemblPlants" id="PNT63040">
    <property type="protein sequence ID" value="PNT63040"/>
    <property type="gene ID" value="BRADI_4g10651v3"/>
</dbReference>
<feature type="region of interest" description="Disordered" evidence="1">
    <location>
        <begin position="1"/>
        <end position="61"/>
    </location>
</feature>
<dbReference type="EnsemblPlants" id="PNT63039">
    <property type="protein sequence ID" value="PNT63039"/>
    <property type="gene ID" value="BRADI_4g10651v3"/>
</dbReference>
<protein>
    <submittedName>
        <fullName evidence="2 3">Uncharacterized protein</fullName>
    </submittedName>
</protein>
<evidence type="ECO:0000313" key="4">
    <source>
        <dbReference type="Proteomes" id="UP000008810"/>
    </source>
</evidence>
<evidence type="ECO:0000313" key="2">
    <source>
        <dbReference type="EMBL" id="PNT63039.1"/>
    </source>
</evidence>
<proteinExistence type="predicted"/>
<dbReference type="AlphaFoldDB" id="A0A2K2CLZ2"/>
<feature type="compositionally biased region" description="Polar residues" evidence="1">
    <location>
        <begin position="28"/>
        <end position="39"/>
    </location>
</feature>
<organism evidence="2">
    <name type="scientific">Brachypodium distachyon</name>
    <name type="common">Purple false brome</name>
    <name type="synonym">Trachynia distachya</name>
    <dbReference type="NCBI Taxonomy" id="15368"/>
    <lineage>
        <taxon>Eukaryota</taxon>
        <taxon>Viridiplantae</taxon>
        <taxon>Streptophyta</taxon>
        <taxon>Embryophyta</taxon>
        <taxon>Tracheophyta</taxon>
        <taxon>Spermatophyta</taxon>
        <taxon>Magnoliopsida</taxon>
        <taxon>Liliopsida</taxon>
        <taxon>Poales</taxon>
        <taxon>Poaceae</taxon>
        <taxon>BOP clade</taxon>
        <taxon>Pooideae</taxon>
        <taxon>Stipodae</taxon>
        <taxon>Brachypodieae</taxon>
        <taxon>Brachypodium</taxon>
    </lineage>
</organism>
<keyword evidence="4" id="KW-1185">Reference proteome</keyword>
<dbReference type="InParanoid" id="A0A2K2CLZ2"/>
<feature type="region of interest" description="Disordered" evidence="1">
    <location>
        <begin position="84"/>
        <end position="106"/>
    </location>
</feature>
<dbReference type="EMBL" id="CM000883">
    <property type="protein sequence ID" value="PNT63040.1"/>
    <property type="molecule type" value="Genomic_DNA"/>
</dbReference>
<dbReference type="Gramene" id="PNT63040">
    <property type="protein sequence ID" value="PNT63040"/>
    <property type="gene ID" value="BRADI_4g10651v3"/>
</dbReference>
<dbReference type="Proteomes" id="UP000008810">
    <property type="component" value="Chromosome 4"/>
</dbReference>
<reference evidence="2" key="2">
    <citation type="submission" date="2017-06" db="EMBL/GenBank/DDBJ databases">
        <title>WGS assembly of Brachypodium distachyon.</title>
        <authorList>
            <consortium name="The International Brachypodium Initiative"/>
            <person name="Lucas S."/>
            <person name="Harmon-Smith M."/>
            <person name="Lail K."/>
            <person name="Tice H."/>
            <person name="Grimwood J."/>
            <person name="Bruce D."/>
            <person name="Barry K."/>
            <person name="Shu S."/>
            <person name="Lindquist E."/>
            <person name="Wang M."/>
            <person name="Pitluck S."/>
            <person name="Vogel J.P."/>
            <person name="Garvin D.F."/>
            <person name="Mockler T.C."/>
            <person name="Schmutz J."/>
            <person name="Rokhsar D."/>
            <person name="Bevan M.W."/>
        </authorList>
    </citation>
    <scope>NUCLEOTIDE SEQUENCE</scope>
    <source>
        <strain evidence="2">Bd21</strain>
    </source>
</reference>
<sequence length="106" mass="12053">MRAHSFNGGHVHLSHSQCKPREPGQIYQCRSPQDQQNPSVHPENDGQGNGQGNKQHHPENHASTACFSCTATYPSWQFEHGEIKGLEQNLPRLVKRKRQPQISNRH</sequence>
<dbReference type="Gramene" id="PNT63039">
    <property type="protein sequence ID" value="PNT63039"/>
    <property type="gene ID" value="BRADI_4g10651v3"/>
</dbReference>
<feature type="compositionally biased region" description="Basic residues" evidence="1">
    <location>
        <begin position="93"/>
        <end position="106"/>
    </location>
</feature>
<dbReference type="EMBL" id="CM000883">
    <property type="protein sequence ID" value="PNT63039.1"/>
    <property type="molecule type" value="Genomic_DNA"/>
</dbReference>
<reference evidence="2 3" key="1">
    <citation type="journal article" date="2010" name="Nature">
        <title>Genome sequencing and analysis of the model grass Brachypodium distachyon.</title>
        <authorList>
            <consortium name="International Brachypodium Initiative"/>
        </authorList>
    </citation>
    <scope>NUCLEOTIDE SEQUENCE [LARGE SCALE GENOMIC DNA]</scope>
    <source>
        <strain evidence="2 3">Bd21</strain>
    </source>
</reference>
<evidence type="ECO:0000256" key="1">
    <source>
        <dbReference type="SAM" id="MobiDB-lite"/>
    </source>
</evidence>
<name>A0A2K2CLZ2_BRADI</name>